<evidence type="ECO:0000256" key="6">
    <source>
        <dbReference type="ARBA" id="ARBA00023139"/>
    </source>
</evidence>
<dbReference type="InterPro" id="IPR008844">
    <property type="entry name" value="Spore_GerAC-like"/>
</dbReference>
<dbReference type="EMBL" id="SORX01000002">
    <property type="protein sequence ID" value="TFE03005.1"/>
    <property type="molecule type" value="Genomic_DNA"/>
</dbReference>
<feature type="domain" description="Spore germination GerAC-like C-terminal" evidence="8">
    <location>
        <begin position="196"/>
        <end position="361"/>
    </location>
</feature>
<reference evidence="10 11" key="1">
    <citation type="submission" date="2019-03" db="EMBL/GenBank/DDBJ databases">
        <authorList>
            <person name="Yang Y."/>
        </authorList>
    </citation>
    <scope>NUCLEOTIDE SEQUENCE [LARGE SCALE GENOMIC DNA]</scope>
    <source>
        <strain evidence="10 11">ASL-1</strain>
    </source>
</reference>
<dbReference type="PANTHER" id="PTHR35789">
    <property type="entry name" value="SPORE GERMINATION PROTEIN B3"/>
    <property type="match status" value="1"/>
</dbReference>
<dbReference type="InterPro" id="IPR046953">
    <property type="entry name" value="Spore_GerAC-like_C"/>
</dbReference>
<evidence type="ECO:0000256" key="2">
    <source>
        <dbReference type="ARBA" id="ARBA00007886"/>
    </source>
</evidence>
<name>A0A4Y8LK93_9BACL</name>
<keyword evidence="7" id="KW-0449">Lipoprotein</keyword>
<dbReference type="GO" id="GO:0009847">
    <property type="term" value="P:spore germination"/>
    <property type="evidence" value="ECO:0007669"/>
    <property type="project" value="InterPro"/>
</dbReference>
<dbReference type="InterPro" id="IPR057336">
    <property type="entry name" value="GerAC_N"/>
</dbReference>
<keyword evidence="11" id="KW-1185">Reference proteome</keyword>
<gene>
    <name evidence="10" type="ORF">E2626_04120</name>
</gene>
<dbReference type="PANTHER" id="PTHR35789:SF1">
    <property type="entry name" value="SPORE GERMINATION PROTEIN B3"/>
    <property type="match status" value="1"/>
</dbReference>
<dbReference type="OrthoDB" id="2370124at2"/>
<accession>A0A4Y8LK93</accession>
<keyword evidence="4" id="KW-0732">Signal</keyword>
<sequence length="364" mass="41606">MKRCVFLLGCIFLLTGCWDQNLLKDVQLIYTVGYDVLEDGSEQTTTVAPPVDETSEEVNIITTNNHTVRDSRYHVDTVVAEHVDFSKLQVVILGKDLAADDIYPYIDVIFRDPKHHLNARVAMTDTSAKELLNYPVESQKNKSEYYAGLLVSSEIIDVIPKMTLQNACTILFDPGIDLFMPMLIYREELKRVEAVGTSLFSKDKYTGVYMDQEQTTLFNVLRNKTDRIVRLTKRYTDDQKPEVSNWMTLEFKNTKSNLKLKQNPFSLSVEIKMNGAVAEYGPDHLVGTKKLESIEAWWEKTIKEDTEALFVLLQENKSDVLGLGRMTAALMPEEWEEKEWHQKFSELPVQVEVDVSLSSTGIID</sequence>
<dbReference type="Gene3D" id="3.30.300.210">
    <property type="entry name" value="Nutrient germinant receptor protein C, domain 3"/>
    <property type="match status" value="1"/>
</dbReference>
<keyword evidence="5" id="KW-0472">Membrane</keyword>
<comment type="similarity">
    <text evidence="2">Belongs to the GerABKC lipoprotein family.</text>
</comment>
<dbReference type="Proteomes" id="UP000297776">
    <property type="component" value="Unassembled WGS sequence"/>
</dbReference>
<evidence type="ECO:0000256" key="7">
    <source>
        <dbReference type="ARBA" id="ARBA00023288"/>
    </source>
</evidence>
<evidence type="ECO:0000313" key="10">
    <source>
        <dbReference type="EMBL" id="TFE03005.1"/>
    </source>
</evidence>
<evidence type="ECO:0000256" key="1">
    <source>
        <dbReference type="ARBA" id="ARBA00004635"/>
    </source>
</evidence>
<evidence type="ECO:0000259" key="9">
    <source>
        <dbReference type="Pfam" id="PF25198"/>
    </source>
</evidence>
<dbReference type="GO" id="GO:0016020">
    <property type="term" value="C:membrane"/>
    <property type="evidence" value="ECO:0007669"/>
    <property type="project" value="UniProtKB-SubCell"/>
</dbReference>
<comment type="caution">
    <text evidence="10">The sequence shown here is derived from an EMBL/GenBank/DDBJ whole genome shotgun (WGS) entry which is preliminary data.</text>
</comment>
<evidence type="ECO:0000256" key="5">
    <source>
        <dbReference type="ARBA" id="ARBA00023136"/>
    </source>
</evidence>
<evidence type="ECO:0000256" key="4">
    <source>
        <dbReference type="ARBA" id="ARBA00022729"/>
    </source>
</evidence>
<feature type="domain" description="Spore germination protein N-terminal" evidence="9">
    <location>
        <begin position="19"/>
        <end position="183"/>
    </location>
</feature>
<dbReference type="NCBIfam" id="TIGR02887">
    <property type="entry name" value="spore_ger_x_C"/>
    <property type="match status" value="1"/>
</dbReference>
<dbReference type="AlphaFoldDB" id="A0A4Y8LK93"/>
<dbReference type="PROSITE" id="PS51257">
    <property type="entry name" value="PROKAR_LIPOPROTEIN"/>
    <property type="match status" value="1"/>
</dbReference>
<comment type="subcellular location">
    <subcellularLocation>
        <location evidence="1">Membrane</location>
        <topology evidence="1">Lipid-anchor</topology>
    </subcellularLocation>
</comment>
<protein>
    <submittedName>
        <fullName evidence="10">Ger(X)C family spore germination protein</fullName>
    </submittedName>
</protein>
<evidence type="ECO:0000313" key="11">
    <source>
        <dbReference type="Proteomes" id="UP000297776"/>
    </source>
</evidence>
<organism evidence="10 11">
    <name type="scientific">Jeotgalibacillus salarius</name>
    <dbReference type="NCBI Taxonomy" id="546023"/>
    <lineage>
        <taxon>Bacteria</taxon>
        <taxon>Bacillati</taxon>
        <taxon>Bacillota</taxon>
        <taxon>Bacilli</taxon>
        <taxon>Bacillales</taxon>
        <taxon>Caryophanaceae</taxon>
        <taxon>Jeotgalibacillus</taxon>
    </lineage>
</organism>
<evidence type="ECO:0000259" key="8">
    <source>
        <dbReference type="Pfam" id="PF05504"/>
    </source>
</evidence>
<dbReference type="Pfam" id="PF25198">
    <property type="entry name" value="Spore_GerAC_N"/>
    <property type="match status" value="1"/>
</dbReference>
<evidence type="ECO:0000256" key="3">
    <source>
        <dbReference type="ARBA" id="ARBA00022544"/>
    </source>
</evidence>
<dbReference type="Pfam" id="PF05504">
    <property type="entry name" value="Spore_GerAC"/>
    <property type="match status" value="1"/>
</dbReference>
<proteinExistence type="inferred from homology"/>
<dbReference type="InterPro" id="IPR038501">
    <property type="entry name" value="Spore_GerAC_C_sf"/>
</dbReference>
<keyword evidence="6" id="KW-0564">Palmitate</keyword>
<keyword evidence="3" id="KW-0309">Germination</keyword>
<dbReference type="RefSeq" id="WP_134379965.1">
    <property type="nucleotide sequence ID" value="NZ_SORX01000002.1"/>
</dbReference>